<dbReference type="EMBL" id="JAFIQO010000235">
    <property type="protein sequence ID" value="MBP0058529.1"/>
    <property type="molecule type" value="Genomic_DNA"/>
</dbReference>
<reference evidence="1 2" key="1">
    <citation type="submission" date="2021-02" db="EMBL/GenBank/DDBJ databases">
        <title>Lactate utilizing bacteria of the human gut.</title>
        <authorList>
            <person name="Sheridan P.O."/>
        </authorList>
    </citation>
    <scope>NUCLEOTIDE SEQUENCE [LARGE SCALE GENOMIC DNA]</scope>
    <source>
        <strain evidence="1 2">HTF-83D</strain>
    </source>
</reference>
<accession>A0ABS3ZMH9</accession>
<keyword evidence="2" id="KW-1185">Reference proteome</keyword>
<dbReference type="Proteomes" id="UP001315001">
    <property type="component" value="Unassembled WGS sequence"/>
</dbReference>
<dbReference type="RefSeq" id="WP_209294100.1">
    <property type="nucleotide sequence ID" value="NZ_JAFIQO010000235.1"/>
</dbReference>
<organism evidence="1 2">
    <name type="scientific">Anaerobutyricum soehngenii</name>
    <dbReference type="NCBI Taxonomy" id="105843"/>
    <lineage>
        <taxon>Bacteria</taxon>
        <taxon>Bacillati</taxon>
        <taxon>Bacillota</taxon>
        <taxon>Clostridia</taxon>
        <taxon>Lachnospirales</taxon>
        <taxon>Lachnospiraceae</taxon>
        <taxon>Anaerobutyricum</taxon>
    </lineage>
</organism>
<protein>
    <submittedName>
        <fullName evidence="1">Uncharacterized protein</fullName>
    </submittedName>
</protein>
<evidence type="ECO:0000313" key="2">
    <source>
        <dbReference type="Proteomes" id="UP001315001"/>
    </source>
</evidence>
<name>A0ABS3ZMH9_9FIRM</name>
<gene>
    <name evidence="1" type="ORF">JYQ75_14280</name>
</gene>
<proteinExistence type="predicted"/>
<sequence>MVFFIYSIQLSRRKKQLMYATEQMESYYSKVTIQVNELQEFRQDVEEGFEEILKTQKAGSVKEKKQSVLAYVEHLQERYQSINDIFFCSDYIVDGLLYDFKISRQKQQKKTDILFQNYDRGLIRQEDIVEILLSLMECGAQAEKISLHAAAMKNQLILCMTEQSLSKQLGQSNQEGGERDKKKRLKRRLKKYLKKYDGTFYSTDIQEDTQKIIIALRRN</sequence>
<evidence type="ECO:0000313" key="1">
    <source>
        <dbReference type="EMBL" id="MBP0058529.1"/>
    </source>
</evidence>
<comment type="caution">
    <text evidence="1">The sequence shown here is derived from an EMBL/GenBank/DDBJ whole genome shotgun (WGS) entry which is preliminary data.</text>
</comment>